<evidence type="ECO:0000313" key="3">
    <source>
        <dbReference type="Proteomes" id="UP000267029"/>
    </source>
</evidence>
<keyword evidence="3" id="KW-1185">Reference proteome</keyword>
<keyword evidence="1" id="KW-0812">Transmembrane</keyword>
<keyword evidence="1" id="KW-1133">Transmembrane helix</keyword>
<sequence length="58" mass="6734">MLELGVALDFILVMVVYVLMLLFLVVSVRVFSSSDWIFYTFVECCNEVSCVVVLFFVW</sequence>
<dbReference type="AlphaFoldDB" id="A0A3P6HDS8"/>
<feature type="transmembrane region" description="Helical" evidence="1">
    <location>
        <begin position="7"/>
        <end position="30"/>
    </location>
</feature>
<protein>
    <submittedName>
        <fullName evidence="2">Uncharacterized protein</fullName>
    </submittedName>
</protein>
<reference evidence="2 3" key="1">
    <citation type="submission" date="2018-10" db="EMBL/GenBank/DDBJ databases">
        <authorList>
            <consortium name="Pathogen Informatics"/>
        </authorList>
    </citation>
    <scope>NUCLEOTIDE SEQUENCE [LARGE SCALE GENOMIC DNA]</scope>
</reference>
<dbReference type="Proteomes" id="UP000267029">
    <property type="component" value="Unassembled WGS sequence"/>
</dbReference>
<keyword evidence="1" id="KW-0472">Membrane</keyword>
<name>A0A3P6HDS8_MESCO</name>
<gene>
    <name evidence="2" type="ORF">MCOS_LOCUS5053</name>
</gene>
<organism evidence="2 3">
    <name type="scientific">Mesocestoides corti</name>
    <name type="common">Flatworm</name>
    <dbReference type="NCBI Taxonomy" id="53468"/>
    <lineage>
        <taxon>Eukaryota</taxon>
        <taxon>Metazoa</taxon>
        <taxon>Spiralia</taxon>
        <taxon>Lophotrochozoa</taxon>
        <taxon>Platyhelminthes</taxon>
        <taxon>Cestoda</taxon>
        <taxon>Eucestoda</taxon>
        <taxon>Cyclophyllidea</taxon>
        <taxon>Mesocestoididae</taxon>
        <taxon>Mesocestoides</taxon>
    </lineage>
</organism>
<proteinExistence type="predicted"/>
<evidence type="ECO:0000256" key="1">
    <source>
        <dbReference type="SAM" id="Phobius"/>
    </source>
</evidence>
<evidence type="ECO:0000313" key="2">
    <source>
        <dbReference type="EMBL" id="VDD79050.1"/>
    </source>
</evidence>
<accession>A0A3P6HDS8</accession>
<dbReference type="EMBL" id="UXSR01003241">
    <property type="protein sequence ID" value="VDD79050.1"/>
    <property type="molecule type" value="Genomic_DNA"/>
</dbReference>